<proteinExistence type="predicted"/>
<name>L9X2Q4_9EURY</name>
<protein>
    <submittedName>
        <fullName evidence="2">Uncharacterized protein</fullName>
    </submittedName>
</protein>
<organism evidence="2 3">
    <name type="scientific">Natronolimnohabitans innermongolicus JCM 12255</name>
    <dbReference type="NCBI Taxonomy" id="1227499"/>
    <lineage>
        <taxon>Archaea</taxon>
        <taxon>Methanobacteriati</taxon>
        <taxon>Methanobacteriota</taxon>
        <taxon>Stenosarchaea group</taxon>
        <taxon>Halobacteria</taxon>
        <taxon>Halobacteriales</taxon>
        <taxon>Natrialbaceae</taxon>
        <taxon>Natronolimnohabitans</taxon>
    </lineage>
</organism>
<dbReference type="AlphaFoldDB" id="L9X2Q4"/>
<dbReference type="STRING" id="1227499.C493_10862"/>
<keyword evidence="3" id="KW-1185">Reference proteome</keyword>
<evidence type="ECO:0000256" key="1">
    <source>
        <dbReference type="SAM" id="MobiDB-lite"/>
    </source>
</evidence>
<accession>L9X2Q4</accession>
<feature type="compositionally biased region" description="Basic and acidic residues" evidence="1">
    <location>
        <begin position="94"/>
        <end position="104"/>
    </location>
</feature>
<dbReference type="eggNOG" id="arCOG08931">
    <property type="taxonomic scope" value="Archaea"/>
</dbReference>
<comment type="caution">
    <text evidence="2">The sequence shown here is derived from an EMBL/GenBank/DDBJ whole genome shotgun (WGS) entry which is preliminary data.</text>
</comment>
<feature type="region of interest" description="Disordered" evidence="1">
    <location>
        <begin position="80"/>
        <end position="239"/>
    </location>
</feature>
<dbReference type="Proteomes" id="UP000011602">
    <property type="component" value="Unassembled WGS sequence"/>
</dbReference>
<reference evidence="2 3" key="1">
    <citation type="journal article" date="2014" name="PLoS Genet.">
        <title>Phylogenetically driven sequencing of extremely halophilic archaea reveals strategies for static and dynamic osmo-response.</title>
        <authorList>
            <person name="Becker E.A."/>
            <person name="Seitzer P.M."/>
            <person name="Tritt A."/>
            <person name="Larsen D."/>
            <person name="Krusor M."/>
            <person name="Yao A.I."/>
            <person name="Wu D."/>
            <person name="Madern D."/>
            <person name="Eisen J.A."/>
            <person name="Darling A.E."/>
            <person name="Facciotti M.T."/>
        </authorList>
    </citation>
    <scope>NUCLEOTIDE SEQUENCE [LARGE SCALE GENOMIC DNA]</scope>
    <source>
        <strain evidence="2 3">JCM 12255</strain>
    </source>
</reference>
<feature type="compositionally biased region" description="Acidic residues" evidence="1">
    <location>
        <begin position="187"/>
        <end position="200"/>
    </location>
</feature>
<evidence type="ECO:0000313" key="2">
    <source>
        <dbReference type="EMBL" id="ELY55761.1"/>
    </source>
</evidence>
<evidence type="ECO:0000313" key="3">
    <source>
        <dbReference type="Proteomes" id="UP000011602"/>
    </source>
</evidence>
<feature type="compositionally biased region" description="Acidic residues" evidence="1">
    <location>
        <begin position="211"/>
        <end position="228"/>
    </location>
</feature>
<sequence>MSPTFTDDDIGKSLESADGDRLGVVVDIDRETAYVEPTPDAADATRAVLDWDESATEAVPVTDDAVTEIGDDAIRLEGAFDAESVTAGSTGDRSAVDEDQRETVGGDDDDVQRAAGEPVASNPTETAVDADASRDEPGTGGLEDAEPLMEDSGYYDTGEGDARVDPADGMKPPESESDSDSTPGSETDAESDAGLEESVDAQESTDRADVDVDPADVTDGDPEAEIGSEADVGRRDGPE</sequence>
<dbReference type="OrthoDB" id="229248at2157"/>
<dbReference type="EMBL" id="AOHZ01000048">
    <property type="protein sequence ID" value="ELY55761.1"/>
    <property type="molecule type" value="Genomic_DNA"/>
</dbReference>
<dbReference type="RefSeq" id="WP_007259453.1">
    <property type="nucleotide sequence ID" value="NZ_AOHZ01000048.1"/>
</dbReference>
<gene>
    <name evidence="2" type="ORF">C493_10862</name>
</gene>
<feature type="compositionally biased region" description="Basic and acidic residues" evidence="1">
    <location>
        <begin position="160"/>
        <end position="174"/>
    </location>
</feature>